<evidence type="ECO:0000313" key="4">
    <source>
        <dbReference type="EMBL" id="GAA2194852.1"/>
    </source>
</evidence>
<feature type="region of interest" description="Disordered" evidence="3">
    <location>
        <begin position="138"/>
        <end position="175"/>
    </location>
</feature>
<keyword evidence="1" id="KW-0732">Signal</keyword>
<evidence type="ECO:0000313" key="5">
    <source>
        <dbReference type="Proteomes" id="UP001501391"/>
    </source>
</evidence>
<sequence>MVVGVGGVAVGAEQQAAAGAARPSRREVARGLLVSAAALALAPVVAASRPVHPAQADGNSFDETYRGRRIRGVLVPVAGRRAADGEWRITIDGRPLHLMRRADGSWLSMVDHYTSYRTPLEATRAAVDEIGPRQRLRDLAPDRLGGGHADGHSGGHAGGHPGGDADMGGRHGVRA</sequence>
<reference evidence="4 5" key="1">
    <citation type="journal article" date="2019" name="Int. J. Syst. Evol. Microbiol.">
        <title>The Global Catalogue of Microorganisms (GCM) 10K type strain sequencing project: providing services to taxonomists for standard genome sequencing and annotation.</title>
        <authorList>
            <consortium name="The Broad Institute Genomics Platform"/>
            <consortium name="The Broad Institute Genome Sequencing Center for Infectious Disease"/>
            <person name="Wu L."/>
            <person name="Ma J."/>
        </authorList>
    </citation>
    <scope>NUCLEOTIDE SEQUENCE [LARGE SCALE GENOMIC DNA]</scope>
    <source>
        <strain evidence="4 5">JCM 14924</strain>
    </source>
</reference>
<keyword evidence="2" id="KW-0186">Copper</keyword>
<dbReference type="Pfam" id="PF06236">
    <property type="entry name" value="MelC1"/>
    <property type="match status" value="1"/>
</dbReference>
<organism evidence="4 5">
    <name type="scientific">Streptomyces bangladeshensis</name>
    <dbReference type="NCBI Taxonomy" id="295352"/>
    <lineage>
        <taxon>Bacteria</taxon>
        <taxon>Bacillati</taxon>
        <taxon>Actinomycetota</taxon>
        <taxon>Actinomycetes</taxon>
        <taxon>Kitasatosporales</taxon>
        <taxon>Streptomycetaceae</taxon>
        <taxon>Streptomyces</taxon>
    </lineage>
</organism>
<accession>A0ABN3BES7</accession>
<feature type="compositionally biased region" description="Gly residues" evidence="3">
    <location>
        <begin position="144"/>
        <end position="166"/>
    </location>
</feature>
<evidence type="ECO:0000256" key="1">
    <source>
        <dbReference type="ARBA" id="ARBA00022729"/>
    </source>
</evidence>
<dbReference type="RefSeq" id="WP_059249623.1">
    <property type="nucleotide sequence ID" value="NZ_BAAAOQ010000006.1"/>
</dbReference>
<evidence type="ECO:0000256" key="3">
    <source>
        <dbReference type="SAM" id="MobiDB-lite"/>
    </source>
</evidence>
<gene>
    <name evidence="4" type="ORF">GCM10009787_22660</name>
</gene>
<dbReference type="InterPro" id="IPR010928">
    <property type="entry name" value="MelC1"/>
</dbReference>
<proteinExistence type="predicted"/>
<dbReference type="EMBL" id="BAAAOQ010000006">
    <property type="protein sequence ID" value="GAA2194852.1"/>
    <property type="molecule type" value="Genomic_DNA"/>
</dbReference>
<name>A0ABN3BES7_9ACTN</name>
<dbReference type="InterPro" id="IPR023199">
    <property type="entry name" value="GriE/MELC1_sf"/>
</dbReference>
<keyword evidence="5" id="KW-1185">Reference proteome</keyword>
<evidence type="ECO:0000256" key="2">
    <source>
        <dbReference type="ARBA" id="ARBA00023008"/>
    </source>
</evidence>
<dbReference type="Proteomes" id="UP001501391">
    <property type="component" value="Unassembled WGS sequence"/>
</dbReference>
<protein>
    <submittedName>
        <fullName evidence="4">Tyrosinase cofactor</fullName>
    </submittedName>
</protein>
<comment type="caution">
    <text evidence="4">The sequence shown here is derived from an EMBL/GenBank/DDBJ whole genome shotgun (WGS) entry which is preliminary data.</text>
</comment>
<dbReference type="Gene3D" id="3.30.1880.10">
    <property type="entry name" value="protein ne1242 domain like"/>
    <property type="match status" value="1"/>
</dbReference>